<sequence>MPEPKRYETARNPQGLLIAVLAVFFCAVFVSLGVWQVERLSWKRDLIARVDARIHAPATPIPEPDQWPKLTAKNDAYKHVSATGRLQNDKESLVYTSTLLGPGYWVLTPLIREDGTAILVNRGYVPLDHKDPETRPEAPVSKLVTITGLLRLNEPDGTFLRSNVPDQNRWYSRDVRAMAKAHGILTVAPFFIDADASPAVTSAPRVSPLGELPIGGLTVVKFPNSHLSYAITWFTLALLSLVGGVVAVRFGRDTTGHSPVSQQPTHTETH</sequence>
<keyword evidence="6" id="KW-1003">Cell membrane</keyword>
<dbReference type="PROSITE" id="PS50895">
    <property type="entry name" value="SURF1"/>
    <property type="match status" value="1"/>
</dbReference>
<protein>
    <recommendedName>
        <fullName evidence="6">SURF1-like protein</fullName>
    </recommendedName>
</protein>
<keyword evidence="3 6" id="KW-0812">Transmembrane</keyword>
<proteinExistence type="inferred from homology"/>
<keyword evidence="8" id="KW-1185">Reference proteome</keyword>
<keyword evidence="4 6" id="KW-1133">Transmembrane helix</keyword>
<evidence type="ECO:0000313" key="7">
    <source>
        <dbReference type="EMBL" id="MEJ8474249.1"/>
    </source>
</evidence>
<evidence type="ECO:0000256" key="6">
    <source>
        <dbReference type="RuleBase" id="RU363076"/>
    </source>
</evidence>
<dbReference type="Pfam" id="PF02104">
    <property type="entry name" value="SURF1"/>
    <property type="match status" value="1"/>
</dbReference>
<accession>A0ABU8TJB7</accession>
<comment type="subcellular location">
    <subcellularLocation>
        <location evidence="6">Cell membrane</location>
        <topology evidence="6">Multi-pass membrane protein</topology>
    </subcellularLocation>
    <subcellularLocation>
        <location evidence="1">Membrane</location>
    </subcellularLocation>
</comment>
<dbReference type="InterPro" id="IPR002994">
    <property type="entry name" value="Surf1/Shy1"/>
</dbReference>
<dbReference type="Proteomes" id="UP001385499">
    <property type="component" value="Unassembled WGS sequence"/>
</dbReference>
<dbReference type="CDD" id="cd06662">
    <property type="entry name" value="SURF1"/>
    <property type="match status" value="1"/>
</dbReference>
<name>A0ABU8TJB7_9HYPH</name>
<feature type="transmembrane region" description="Helical" evidence="6">
    <location>
        <begin position="227"/>
        <end position="250"/>
    </location>
</feature>
<comment type="caution">
    <text evidence="7">The sequence shown here is derived from an EMBL/GenBank/DDBJ whole genome shotgun (WGS) entry which is preliminary data.</text>
</comment>
<comment type="similarity">
    <text evidence="2 6">Belongs to the SURF1 family.</text>
</comment>
<evidence type="ECO:0000313" key="8">
    <source>
        <dbReference type="Proteomes" id="UP001385499"/>
    </source>
</evidence>
<dbReference type="InterPro" id="IPR045214">
    <property type="entry name" value="Surf1/Surf4"/>
</dbReference>
<evidence type="ECO:0000256" key="4">
    <source>
        <dbReference type="ARBA" id="ARBA00022989"/>
    </source>
</evidence>
<dbReference type="RefSeq" id="WP_340273987.1">
    <property type="nucleotide sequence ID" value="NZ_JBAKIA010000005.1"/>
</dbReference>
<evidence type="ECO:0000256" key="2">
    <source>
        <dbReference type="ARBA" id="ARBA00007165"/>
    </source>
</evidence>
<dbReference type="EMBL" id="JBAKIA010000005">
    <property type="protein sequence ID" value="MEJ8474249.1"/>
    <property type="molecule type" value="Genomic_DNA"/>
</dbReference>
<feature type="transmembrane region" description="Helical" evidence="6">
    <location>
        <begin position="15"/>
        <end position="35"/>
    </location>
</feature>
<organism evidence="7 8">
    <name type="scientific">Roseibium algae</name>
    <dbReference type="NCBI Taxonomy" id="3123038"/>
    <lineage>
        <taxon>Bacteria</taxon>
        <taxon>Pseudomonadati</taxon>
        <taxon>Pseudomonadota</taxon>
        <taxon>Alphaproteobacteria</taxon>
        <taxon>Hyphomicrobiales</taxon>
        <taxon>Stappiaceae</taxon>
        <taxon>Roseibium</taxon>
    </lineage>
</organism>
<dbReference type="PANTHER" id="PTHR23427:SF2">
    <property type="entry name" value="SURFEIT LOCUS PROTEIN 1"/>
    <property type="match status" value="1"/>
</dbReference>
<dbReference type="PANTHER" id="PTHR23427">
    <property type="entry name" value="SURFEIT LOCUS PROTEIN"/>
    <property type="match status" value="1"/>
</dbReference>
<evidence type="ECO:0000256" key="5">
    <source>
        <dbReference type="ARBA" id="ARBA00023136"/>
    </source>
</evidence>
<gene>
    <name evidence="7" type="ORF">V6575_09110</name>
</gene>
<keyword evidence="5 6" id="KW-0472">Membrane</keyword>
<evidence type="ECO:0000256" key="3">
    <source>
        <dbReference type="ARBA" id="ARBA00022692"/>
    </source>
</evidence>
<reference evidence="7 8" key="1">
    <citation type="submission" date="2024-02" db="EMBL/GenBank/DDBJ databases">
        <title>Roseibium algae sp. nov., isolated from marine alga (Grateloupia sp.), showing potential in myo-inositol conversion.</title>
        <authorList>
            <person name="Wang Y."/>
        </authorList>
    </citation>
    <scope>NUCLEOTIDE SEQUENCE [LARGE SCALE GENOMIC DNA]</scope>
    <source>
        <strain evidence="7 8">H3510</strain>
    </source>
</reference>
<evidence type="ECO:0000256" key="1">
    <source>
        <dbReference type="ARBA" id="ARBA00004370"/>
    </source>
</evidence>